<comment type="similarity">
    <text evidence="1">Belongs to the avfA family.</text>
</comment>
<dbReference type="InterPro" id="IPR051606">
    <property type="entry name" value="Polyketide_Oxido-like"/>
</dbReference>
<proteinExistence type="inferred from homology"/>
<sequence>MAGEKTLVLGGTGTAGICLLRELAFRKRPTVVYARNISKIPSDLASNEFLEIIEGQMNNMDALSQAVAKCSAIISLLGPQINDRIESPTFYGDIYKNNIFPLMRKHNVKRILAMGTVSIGRPEDSSTLLRPIIVLFVRLLASVAYQNIINVAATFQHEATDLDWTVYRIALIPGNSDEESWKKDREEDGGKPFVGWIGKKGWTISTKRAVLTRWLADAVEGKADEWIGKMPAISHVG</sequence>
<dbReference type="AlphaFoldDB" id="A0A7C8IKL5"/>
<dbReference type="OrthoDB" id="10254221at2759"/>
<dbReference type="PANTHER" id="PTHR43355">
    <property type="entry name" value="FLAVIN REDUCTASE (NADPH)"/>
    <property type="match status" value="1"/>
</dbReference>
<gene>
    <name evidence="3" type="ORF">GQX73_g9666</name>
</gene>
<dbReference type="GO" id="GO:0016646">
    <property type="term" value="F:oxidoreductase activity, acting on the CH-NH group of donors, NAD or NADP as acceptor"/>
    <property type="evidence" value="ECO:0007669"/>
    <property type="project" value="TreeGrafter"/>
</dbReference>
<evidence type="ECO:0000259" key="2">
    <source>
        <dbReference type="Pfam" id="PF13460"/>
    </source>
</evidence>
<dbReference type="Pfam" id="PF13460">
    <property type="entry name" value="NAD_binding_10"/>
    <property type="match status" value="1"/>
</dbReference>
<dbReference type="EMBL" id="WUBL01000175">
    <property type="protein sequence ID" value="KAF2963898.1"/>
    <property type="molecule type" value="Genomic_DNA"/>
</dbReference>
<feature type="domain" description="NAD(P)-binding" evidence="2">
    <location>
        <begin position="10"/>
        <end position="172"/>
    </location>
</feature>
<dbReference type="Gene3D" id="3.40.50.720">
    <property type="entry name" value="NAD(P)-binding Rossmann-like Domain"/>
    <property type="match status" value="1"/>
</dbReference>
<keyword evidence="4" id="KW-1185">Reference proteome</keyword>
<organism evidence="3 4">
    <name type="scientific">Xylaria multiplex</name>
    <dbReference type="NCBI Taxonomy" id="323545"/>
    <lineage>
        <taxon>Eukaryota</taxon>
        <taxon>Fungi</taxon>
        <taxon>Dikarya</taxon>
        <taxon>Ascomycota</taxon>
        <taxon>Pezizomycotina</taxon>
        <taxon>Sordariomycetes</taxon>
        <taxon>Xylariomycetidae</taxon>
        <taxon>Xylariales</taxon>
        <taxon>Xylariaceae</taxon>
        <taxon>Xylaria</taxon>
    </lineage>
</organism>
<name>A0A7C8IKL5_9PEZI</name>
<protein>
    <recommendedName>
        <fullName evidence="2">NAD(P)-binding domain-containing protein</fullName>
    </recommendedName>
</protein>
<dbReference type="InterPro" id="IPR036291">
    <property type="entry name" value="NAD(P)-bd_dom_sf"/>
</dbReference>
<evidence type="ECO:0000256" key="1">
    <source>
        <dbReference type="ARBA" id="ARBA00038376"/>
    </source>
</evidence>
<accession>A0A7C8IKL5</accession>
<dbReference type="InterPro" id="IPR016040">
    <property type="entry name" value="NAD(P)-bd_dom"/>
</dbReference>
<dbReference type="SUPFAM" id="SSF51735">
    <property type="entry name" value="NAD(P)-binding Rossmann-fold domains"/>
    <property type="match status" value="1"/>
</dbReference>
<dbReference type="PANTHER" id="PTHR43355:SF2">
    <property type="entry name" value="FLAVIN REDUCTASE (NADPH)"/>
    <property type="match status" value="1"/>
</dbReference>
<comment type="caution">
    <text evidence="3">The sequence shown here is derived from an EMBL/GenBank/DDBJ whole genome shotgun (WGS) entry which is preliminary data.</text>
</comment>
<evidence type="ECO:0000313" key="4">
    <source>
        <dbReference type="Proteomes" id="UP000481858"/>
    </source>
</evidence>
<dbReference type="Proteomes" id="UP000481858">
    <property type="component" value="Unassembled WGS sequence"/>
</dbReference>
<reference evidence="3 4" key="1">
    <citation type="submission" date="2019-12" db="EMBL/GenBank/DDBJ databases">
        <title>Draft genome sequence of the ascomycete Xylaria multiplex DSM 110363.</title>
        <authorList>
            <person name="Buettner E."/>
            <person name="Kellner H."/>
        </authorList>
    </citation>
    <scope>NUCLEOTIDE SEQUENCE [LARGE SCALE GENOMIC DNA]</scope>
    <source>
        <strain evidence="3 4">DSM 110363</strain>
    </source>
</reference>
<dbReference type="InParanoid" id="A0A7C8IKL5"/>
<evidence type="ECO:0000313" key="3">
    <source>
        <dbReference type="EMBL" id="KAF2963898.1"/>
    </source>
</evidence>